<keyword evidence="5 7" id="KW-1133">Transmembrane helix</keyword>
<evidence type="ECO:0000313" key="9">
    <source>
        <dbReference type="EMBL" id="NEC62943.1"/>
    </source>
</evidence>
<dbReference type="Gene3D" id="1.20.1250.20">
    <property type="entry name" value="MFS general substrate transporter like domains"/>
    <property type="match status" value="1"/>
</dbReference>
<feature type="transmembrane region" description="Helical" evidence="7">
    <location>
        <begin position="208"/>
        <end position="231"/>
    </location>
</feature>
<evidence type="ECO:0000256" key="5">
    <source>
        <dbReference type="ARBA" id="ARBA00022989"/>
    </source>
</evidence>
<comment type="subcellular location">
    <subcellularLocation>
        <location evidence="1">Cell membrane</location>
        <topology evidence="1">Multi-pass membrane protein</topology>
    </subcellularLocation>
</comment>
<keyword evidence="3" id="KW-1003">Cell membrane</keyword>
<feature type="transmembrane region" description="Helical" evidence="7">
    <location>
        <begin position="177"/>
        <end position="196"/>
    </location>
</feature>
<evidence type="ECO:0000256" key="1">
    <source>
        <dbReference type="ARBA" id="ARBA00004651"/>
    </source>
</evidence>
<dbReference type="InterPro" id="IPR011701">
    <property type="entry name" value="MFS"/>
</dbReference>
<feature type="transmembrane region" description="Helical" evidence="7">
    <location>
        <begin position="149"/>
        <end position="171"/>
    </location>
</feature>
<feature type="transmembrane region" description="Helical" evidence="7">
    <location>
        <begin position="283"/>
        <end position="304"/>
    </location>
</feature>
<dbReference type="Gene3D" id="1.20.1720.10">
    <property type="entry name" value="Multidrug resistance protein D"/>
    <property type="match status" value="1"/>
</dbReference>
<dbReference type="RefSeq" id="WP_095213750.1">
    <property type="nucleotide sequence ID" value="NZ_JAAGNC010000222.1"/>
</dbReference>
<keyword evidence="2" id="KW-0813">Transport</keyword>
<name>A0ABX0C9D6_9PSEU</name>
<keyword evidence="10" id="KW-1185">Reference proteome</keyword>
<reference evidence="9 10" key="1">
    <citation type="submission" date="2020-01" db="EMBL/GenBank/DDBJ databases">
        <title>Insect and environment-associated Actinomycetes.</title>
        <authorList>
            <person name="Currrie C."/>
            <person name="Chevrette M."/>
            <person name="Carlson C."/>
            <person name="Stubbendieck R."/>
            <person name="Wendt-Pienkowski E."/>
        </authorList>
    </citation>
    <scope>NUCLEOTIDE SEQUENCE [LARGE SCALE GENOMIC DNA]</scope>
    <source>
        <strain evidence="9 10">SID8386</strain>
    </source>
</reference>
<feature type="transmembrane region" description="Helical" evidence="7">
    <location>
        <begin position="316"/>
        <end position="334"/>
    </location>
</feature>
<protein>
    <submittedName>
        <fullName evidence="9">DHA2 family efflux MFS transporter permease subunit</fullName>
    </submittedName>
</protein>
<dbReference type="NCBIfam" id="TIGR00711">
    <property type="entry name" value="efflux_EmrB"/>
    <property type="match status" value="1"/>
</dbReference>
<feature type="transmembrane region" description="Helical" evidence="7">
    <location>
        <begin position="346"/>
        <end position="364"/>
    </location>
</feature>
<accession>A0ABX0C9D6</accession>
<evidence type="ECO:0000256" key="6">
    <source>
        <dbReference type="ARBA" id="ARBA00023136"/>
    </source>
</evidence>
<dbReference type="InterPro" id="IPR036259">
    <property type="entry name" value="MFS_trans_sf"/>
</dbReference>
<dbReference type="Pfam" id="PF07690">
    <property type="entry name" value="MFS_1"/>
    <property type="match status" value="2"/>
</dbReference>
<dbReference type="PANTHER" id="PTHR23501">
    <property type="entry name" value="MAJOR FACILITATOR SUPERFAMILY"/>
    <property type="match status" value="1"/>
</dbReference>
<dbReference type="CDD" id="cd17503">
    <property type="entry name" value="MFS_LmrB_MDR_like"/>
    <property type="match status" value="1"/>
</dbReference>
<feature type="transmembrane region" description="Helical" evidence="7">
    <location>
        <begin position="116"/>
        <end position="137"/>
    </location>
</feature>
<evidence type="ECO:0000256" key="2">
    <source>
        <dbReference type="ARBA" id="ARBA00022448"/>
    </source>
</evidence>
<proteinExistence type="predicted"/>
<dbReference type="EMBL" id="JAAGNC010000222">
    <property type="protein sequence ID" value="NEC62943.1"/>
    <property type="molecule type" value="Genomic_DNA"/>
</dbReference>
<sequence length="479" mass="50446">MRSLLRAKPDPAQRLDPLDPKLIRTALVLMLGAFAAMLDTTVVTVALDTLERHFGSSVATMQWVSTGYLLSLSMVIPLTGWAVGRFGAKRMWLTALGLFLLGSVLCGAAWSIESLIVFRVLQGAGGGMLLPLVRTILAPMAGQSRMGRVMVFVAVPGSFAPVLGPAVGGLAVSALSWRWAFFVNVPICVVGLTLAWRMLSDSDRPPRVPLDLLGLFLLSVGLAAVVYGLSVASNDGDFASPQALFPVVAGALLLVAYAVHALKTRRPPIIDVRLFRLRSFASSSTLLFFLGMSLFGSMLLLPLYYQQVHGASAVEAGLLVAPQGLGIGVSSFCVGRLIDRTGAVRAVVLGGMLLAAIGTVPYALAGPHTNESLLIAAQFVGGVGLGAVPLAAITATYRDVEKDDMAAATSASRILQQVGGSLGTAVLAIVLQTQVTLHGAVDQAFRTAFWWALALALLALVPPLFLPGRREWNRAAVSR</sequence>
<gene>
    <name evidence="9" type="ORF">G3I59_46985</name>
</gene>
<feature type="domain" description="Major facilitator superfamily (MFS) profile" evidence="8">
    <location>
        <begin position="25"/>
        <end position="471"/>
    </location>
</feature>
<keyword evidence="6 7" id="KW-0472">Membrane</keyword>
<dbReference type="PANTHER" id="PTHR23501:SF1">
    <property type="entry name" value="TRANSPORT PROTEIN HSRA-RELATED"/>
    <property type="match status" value="1"/>
</dbReference>
<evidence type="ECO:0000256" key="4">
    <source>
        <dbReference type="ARBA" id="ARBA00022692"/>
    </source>
</evidence>
<feature type="transmembrane region" description="Helical" evidence="7">
    <location>
        <begin position="91"/>
        <end position="110"/>
    </location>
</feature>
<dbReference type="SUPFAM" id="SSF103473">
    <property type="entry name" value="MFS general substrate transporter"/>
    <property type="match status" value="1"/>
</dbReference>
<dbReference type="InterPro" id="IPR004638">
    <property type="entry name" value="EmrB-like"/>
</dbReference>
<feature type="transmembrane region" description="Helical" evidence="7">
    <location>
        <begin position="376"/>
        <end position="397"/>
    </location>
</feature>
<dbReference type="Proteomes" id="UP000470404">
    <property type="component" value="Unassembled WGS sequence"/>
</dbReference>
<evidence type="ECO:0000313" key="10">
    <source>
        <dbReference type="Proteomes" id="UP000470404"/>
    </source>
</evidence>
<feature type="transmembrane region" description="Helical" evidence="7">
    <location>
        <begin position="449"/>
        <end position="466"/>
    </location>
</feature>
<organism evidence="9 10">
    <name type="scientific">Amycolatopsis rubida</name>
    <dbReference type="NCBI Taxonomy" id="112413"/>
    <lineage>
        <taxon>Bacteria</taxon>
        <taxon>Bacillati</taxon>
        <taxon>Actinomycetota</taxon>
        <taxon>Actinomycetes</taxon>
        <taxon>Pseudonocardiales</taxon>
        <taxon>Pseudonocardiaceae</taxon>
        <taxon>Amycolatopsis</taxon>
    </lineage>
</organism>
<feature type="transmembrane region" description="Helical" evidence="7">
    <location>
        <begin position="418"/>
        <end position="437"/>
    </location>
</feature>
<keyword evidence="4 7" id="KW-0812">Transmembrane</keyword>
<evidence type="ECO:0000256" key="7">
    <source>
        <dbReference type="SAM" id="Phobius"/>
    </source>
</evidence>
<dbReference type="InterPro" id="IPR020846">
    <property type="entry name" value="MFS_dom"/>
</dbReference>
<feature type="transmembrane region" description="Helical" evidence="7">
    <location>
        <begin position="67"/>
        <end position="84"/>
    </location>
</feature>
<comment type="caution">
    <text evidence="9">The sequence shown here is derived from an EMBL/GenBank/DDBJ whole genome shotgun (WGS) entry which is preliminary data.</text>
</comment>
<evidence type="ECO:0000256" key="3">
    <source>
        <dbReference type="ARBA" id="ARBA00022475"/>
    </source>
</evidence>
<dbReference type="PROSITE" id="PS50850">
    <property type="entry name" value="MFS"/>
    <property type="match status" value="1"/>
</dbReference>
<evidence type="ECO:0000259" key="8">
    <source>
        <dbReference type="PROSITE" id="PS50850"/>
    </source>
</evidence>
<feature type="transmembrane region" description="Helical" evidence="7">
    <location>
        <begin position="243"/>
        <end position="262"/>
    </location>
</feature>
<feature type="transmembrane region" description="Helical" evidence="7">
    <location>
        <begin position="21"/>
        <end position="47"/>
    </location>
</feature>